<dbReference type="STRING" id="1384056.N787_01265"/>
<keyword evidence="12" id="KW-1185">Reference proteome</keyword>
<dbReference type="NCBIfam" id="TIGR00547">
    <property type="entry name" value="lolA"/>
    <property type="match status" value="1"/>
</dbReference>
<organism evidence="11 12">
    <name type="scientific">Arenimonas metalli CF5-1</name>
    <dbReference type="NCBI Taxonomy" id="1384056"/>
    <lineage>
        <taxon>Bacteria</taxon>
        <taxon>Pseudomonadati</taxon>
        <taxon>Pseudomonadota</taxon>
        <taxon>Gammaproteobacteria</taxon>
        <taxon>Lysobacterales</taxon>
        <taxon>Lysobacteraceae</taxon>
        <taxon>Arenimonas</taxon>
    </lineage>
</organism>
<comment type="similarity">
    <text evidence="2 10">Belongs to the LolA family.</text>
</comment>
<protein>
    <recommendedName>
        <fullName evidence="4 10">Outer-membrane lipoprotein carrier protein</fullName>
    </recommendedName>
</protein>
<dbReference type="Proteomes" id="UP000029393">
    <property type="component" value="Unassembled WGS sequence"/>
</dbReference>
<comment type="subunit">
    <text evidence="3 10">Monomer.</text>
</comment>
<feature type="chain" id="PRO_5008983042" description="Outer-membrane lipoprotein carrier protein" evidence="10">
    <location>
        <begin position="19"/>
        <end position="215"/>
    </location>
</feature>
<evidence type="ECO:0000256" key="8">
    <source>
        <dbReference type="ARBA" id="ARBA00022927"/>
    </source>
</evidence>
<evidence type="ECO:0000256" key="6">
    <source>
        <dbReference type="ARBA" id="ARBA00022729"/>
    </source>
</evidence>
<evidence type="ECO:0000256" key="5">
    <source>
        <dbReference type="ARBA" id="ARBA00022448"/>
    </source>
</evidence>
<dbReference type="EMBL" id="AVCK01000012">
    <property type="protein sequence ID" value="KFN46955.1"/>
    <property type="molecule type" value="Genomic_DNA"/>
</dbReference>
<dbReference type="GO" id="GO:0042953">
    <property type="term" value="P:lipoprotein transport"/>
    <property type="evidence" value="ECO:0007669"/>
    <property type="project" value="InterPro"/>
</dbReference>
<evidence type="ECO:0000313" key="12">
    <source>
        <dbReference type="Proteomes" id="UP000029393"/>
    </source>
</evidence>
<comment type="function">
    <text evidence="10">Participates in the translocation of lipoproteins from the inner membrane to the outer membrane. Only forms a complex with a lipoprotein if the residue after the N-terminal Cys is not an aspartate (The Asp acts as a targeting signal to indicate that the lipoprotein should stay in the inner membrane).</text>
</comment>
<evidence type="ECO:0000256" key="4">
    <source>
        <dbReference type="ARBA" id="ARBA00014035"/>
    </source>
</evidence>
<dbReference type="SUPFAM" id="SSF89392">
    <property type="entry name" value="Prokaryotic lipoproteins and lipoprotein localization factors"/>
    <property type="match status" value="1"/>
</dbReference>
<dbReference type="InterPro" id="IPR029046">
    <property type="entry name" value="LolA/LolB/LppX"/>
</dbReference>
<evidence type="ECO:0000256" key="7">
    <source>
        <dbReference type="ARBA" id="ARBA00022764"/>
    </source>
</evidence>
<evidence type="ECO:0000256" key="2">
    <source>
        <dbReference type="ARBA" id="ARBA00007615"/>
    </source>
</evidence>
<evidence type="ECO:0000256" key="3">
    <source>
        <dbReference type="ARBA" id="ARBA00011245"/>
    </source>
</evidence>
<dbReference type="eggNOG" id="COG2834">
    <property type="taxonomic scope" value="Bacteria"/>
</dbReference>
<comment type="caution">
    <text evidence="11">The sequence shown here is derived from an EMBL/GenBank/DDBJ whole genome shotgun (WGS) entry which is preliminary data.</text>
</comment>
<accession>A0A091BRM5</accession>
<keyword evidence="8 10" id="KW-0653">Protein transport</keyword>
<keyword evidence="5 10" id="KW-0813">Transport</keyword>
<evidence type="ECO:0000256" key="10">
    <source>
        <dbReference type="HAMAP-Rule" id="MF_00240"/>
    </source>
</evidence>
<dbReference type="OrthoDB" id="9787361at2"/>
<dbReference type="GO" id="GO:0044874">
    <property type="term" value="P:lipoprotein localization to outer membrane"/>
    <property type="evidence" value="ECO:0007669"/>
    <property type="project" value="UniProtKB-UniRule"/>
</dbReference>
<dbReference type="AlphaFoldDB" id="A0A091BRM5"/>
<reference evidence="11 12" key="1">
    <citation type="submission" date="2013-09" db="EMBL/GenBank/DDBJ databases">
        <title>Genome sequencing of Arenimonas metalli.</title>
        <authorList>
            <person name="Chen F."/>
            <person name="Wang G."/>
        </authorList>
    </citation>
    <scope>NUCLEOTIDE SEQUENCE [LARGE SCALE GENOMIC DNA]</scope>
    <source>
        <strain evidence="11 12">CF5-1</strain>
    </source>
</reference>
<evidence type="ECO:0000256" key="9">
    <source>
        <dbReference type="ARBA" id="ARBA00023186"/>
    </source>
</evidence>
<dbReference type="PATRIC" id="fig|1384056.3.peg.882"/>
<dbReference type="GO" id="GO:0030288">
    <property type="term" value="C:outer membrane-bounded periplasmic space"/>
    <property type="evidence" value="ECO:0007669"/>
    <property type="project" value="TreeGrafter"/>
</dbReference>
<evidence type="ECO:0000256" key="1">
    <source>
        <dbReference type="ARBA" id="ARBA00004418"/>
    </source>
</evidence>
<keyword evidence="7 10" id="KW-0574">Periplasm</keyword>
<dbReference type="InterPro" id="IPR004564">
    <property type="entry name" value="OM_lipoprot_carrier_LolA-like"/>
</dbReference>
<gene>
    <name evidence="10" type="primary">lolA</name>
    <name evidence="11" type="ORF">N787_01265</name>
</gene>
<feature type="signal peptide" evidence="10">
    <location>
        <begin position="1"/>
        <end position="18"/>
    </location>
</feature>
<dbReference type="RefSeq" id="WP_052575124.1">
    <property type="nucleotide sequence ID" value="NZ_AVCK01000012.1"/>
</dbReference>
<dbReference type="Gene3D" id="2.50.20.10">
    <property type="entry name" value="Lipoprotein localisation LolA/LolB/LppX"/>
    <property type="match status" value="1"/>
</dbReference>
<comment type="subcellular location">
    <subcellularLocation>
        <location evidence="1 10">Periplasm</location>
    </subcellularLocation>
</comment>
<dbReference type="CDD" id="cd16325">
    <property type="entry name" value="LolA"/>
    <property type="match status" value="1"/>
</dbReference>
<evidence type="ECO:0000313" key="11">
    <source>
        <dbReference type="EMBL" id="KFN46955.1"/>
    </source>
</evidence>
<dbReference type="PANTHER" id="PTHR35869">
    <property type="entry name" value="OUTER-MEMBRANE LIPOPROTEIN CARRIER PROTEIN"/>
    <property type="match status" value="1"/>
</dbReference>
<sequence length="215" mass="23852" precursor="true">MRKLLVLFLAFAAGVAHAGAREQMDVFSNGVQGLAASFEQRVYDADGTLKETSSGTVQLQAPRQFRWEYVKPYPQLIVADGDHIWIYDPDMEQVTVRQQSLEEQNSPLAMLIDIGQMERQFKVTEGGQGQGLAWLELVPRKPDEAPFDRARLGFGPAGLARMEMFDGLGQRTVMGFSSWKRNPAFAAGTFTFVKPEGVDQIGEVAESAQVIPLRD</sequence>
<keyword evidence="6 10" id="KW-0732">Signal</keyword>
<dbReference type="Pfam" id="PF03548">
    <property type="entry name" value="LolA"/>
    <property type="match status" value="1"/>
</dbReference>
<name>A0A091BRM5_9GAMM</name>
<keyword evidence="9 10" id="KW-0143">Chaperone</keyword>
<dbReference type="InterPro" id="IPR018323">
    <property type="entry name" value="OM_lipoprot_carrier_LolA_Pbac"/>
</dbReference>
<proteinExistence type="inferred from homology"/>
<dbReference type="PANTHER" id="PTHR35869:SF1">
    <property type="entry name" value="OUTER-MEMBRANE LIPOPROTEIN CARRIER PROTEIN"/>
    <property type="match status" value="1"/>
</dbReference>
<dbReference type="HAMAP" id="MF_00240">
    <property type="entry name" value="LolA"/>
    <property type="match status" value="1"/>
</dbReference>